<dbReference type="InterPro" id="IPR002068">
    <property type="entry name" value="A-crystallin/Hsp20_dom"/>
</dbReference>
<dbReference type="InterPro" id="IPR008978">
    <property type="entry name" value="HSP20-like_chaperone"/>
</dbReference>
<evidence type="ECO:0000256" key="3">
    <source>
        <dbReference type="SAM" id="MobiDB-lite"/>
    </source>
</evidence>
<sequence length="185" mass="19910">MSRLRELGESIGSTVLDGIGRASARVQERKPLPVDLLESEESFLAVFDAPGVEAPDVAVRFEHGVLNVRIDRFREFYDDYEMRLPGRGMSLDGEVALPDGASVDPAGATATVTANGTLRVELPKVEPSETVDTEVGETTTDVEVGGGEATPAEESDDTHETDVDETDETDETDAAAPEDRDEDEE</sequence>
<evidence type="ECO:0000259" key="4">
    <source>
        <dbReference type="PROSITE" id="PS01031"/>
    </source>
</evidence>
<comment type="similarity">
    <text evidence="1 2">Belongs to the small heat shock protein (HSP20) family.</text>
</comment>
<dbReference type="PROSITE" id="PS01031">
    <property type="entry name" value="SHSP"/>
    <property type="match status" value="1"/>
</dbReference>
<protein>
    <submittedName>
        <fullName evidence="5">Hsp20 family protein</fullName>
    </submittedName>
</protein>
<dbReference type="AlphaFoldDB" id="A0A9E7R3E2"/>
<dbReference type="RefSeq" id="WP_260593918.1">
    <property type="nucleotide sequence ID" value="NZ_CP104003.1"/>
</dbReference>
<dbReference type="GeneID" id="74940986"/>
<dbReference type="Pfam" id="PF00011">
    <property type="entry name" value="HSP20"/>
    <property type="match status" value="1"/>
</dbReference>
<evidence type="ECO:0000256" key="2">
    <source>
        <dbReference type="RuleBase" id="RU003616"/>
    </source>
</evidence>
<evidence type="ECO:0000256" key="1">
    <source>
        <dbReference type="PROSITE-ProRule" id="PRU00285"/>
    </source>
</evidence>
<feature type="compositionally biased region" description="Acidic residues" evidence="3">
    <location>
        <begin position="151"/>
        <end position="173"/>
    </location>
</feature>
<keyword evidence="6" id="KW-1185">Reference proteome</keyword>
<dbReference type="Proteomes" id="UP001057580">
    <property type="component" value="Chromosome"/>
</dbReference>
<dbReference type="CDD" id="cd06464">
    <property type="entry name" value="ACD_sHsps-like"/>
    <property type="match status" value="1"/>
</dbReference>
<gene>
    <name evidence="5" type="ORF">N0B31_01150</name>
</gene>
<dbReference type="SUPFAM" id="SSF49764">
    <property type="entry name" value="HSP20-like chaperones"/>
    <property type="match status" value="1"/>
</dbReference>
<accession>A0A9E7R3E2</accession>
<name>A0A9E7R3E2_9EURY</name>
<dbReference type="Gene3D" id="2.60.40.790">
    <property type="match status" value="1"/>
</dbReference>
<evidence type="ECO:0000313" key="5">
    <source>
        <dbReference type="EMBL" id="UWM54897.1"/>
    </source>
</evidence>
<feature type="domain" description="SHSP" evidence="4">
    <location>
        <begin position="23"/>
        <end position="141"/>
    </location>
</feature>
<dbReference type="KEGG" id="ssai:N0B31_01150"/>
<evidence type="ECO:0000313" key="6">
    <source>
        <dbReference type="Proteomes" id="UP001057580"/>
    </source>
</evidence>
<proteinExistence type="inferred from homology"/>
<feature type="region of interest" description="Disordered" evidence="3">
    <location>
        <begin position="119"/>
        <end position="185"/>
    </location>
</feature>
<organism evidence="5 6">
    <name type="scientific">Salinirubellus salinus</name>
    <dbReference type="NCBI Taxonomy" id="1364945"/>
    <lineage>
        <taxon>Archaea</taxon>
        <taxon>Methanobacteriati</taxon>
        <taxon>Methanobacteriota</taxon>
        <taxon>Stenosarchaea group</taxon>
        <taxon>Halobacteria</taxon>
        <taxon>Halobacteriales</taxon>
        <taxon>Natronomonadaceae</taxon>
        <taxon>Salinirubellus</taxon>
    </lineage>
</organism>
<reference evidence="5" key="1">
    <citation type="submission" date="2022-09" db="EMBL/GenBank/DDBJ databases">
        <title>Diverse halophilic archaea isolated from saline environments.</title>
        <authorList>
            <person name="Cui H.-L."/>
        </authorList>
    </citation>
    <scope>NUCLEOTIDE SEQUENCE</scope>
    <source>
        <strain evidence="5">ZS-35-S2</strain>
    </source>
</reference>
<dbReference type="EMBL" id="CP104003">
    <property type="protein sequence ID" value="UWM54897.1"/>
    <property type="molecule type" value="Genomic_DNA"/>
</dbReference>